<evidence type="ECO:0000256" key="1">
    <source>
        <dbReference type="ARBA" id="ARBA00023015"/>
    </source>
</evidence>
<dbReference type="SUPFAM" id="SSF46689">
    <property type="entry name" value="Homeodomain-like"/>
    <property type="match status" value="1"/>
</dbReference>
<dbReference type="InterPro" id="IPR036271">
    <property type="entry name" value="Tet_transcr_reg_TetR-rel_C_sf"/>
</dbReference>
<reference evidence="4 5" key="2">
    <citation type="journal article" date="2013" name="Environ. Sci. Technol.">
        <title>The 4-tert-butylphenol-utilizing bacterium Sphingobium fuliginis OMI can degrade bisphenols via phenolic ring hydroxylation and meta-cleavage pathway.</title>
        <authorList>
            <person name="Ogata Y."/>
            <person name="Goda S."/>
            <person name="Toyama T."/>
            <person name="Sei K."/>
            <person name="Ike M."/>
        </authorList>
    </citation>
    <scope>NUCLEOTIDE SEQUENCE [LARGE SCALE GENOMIC DNA]</scope>
    <source>
        <strain evidence="4 5">OMI</strain>
    </source>
</reference>
<dbReference type="Gene3D" id="1.10.357.10">
    <property type="entry name" value="Tetracycline Repressor, domain 2"/>
    <property type="match status" value="1"/>
</dbReference>
<organism evidence="4 5">
    <name type="scientific">Sphingobium fuliginis (strain ATCC 27551)</name>
    <dbReference type="NCBI Taxonomy" id="336203"/>
    <lineage>
        <taxon>Bacteria</taxon>
        <taxon>Pseudomonadati</taxon>
        <taxon>Pseudomonadota</taxon>
        <taxon>Alphaproteobacteria</taxon>
        <taxon>Sphingomonadales</taxon>
        <taxon>Sphingomonadaceae</taxon>
        <taxon>Sphingobium</taxon>
    </lineage>
</organism>
<dbReference type="PANTHER" id="PTHR47506">
    <property type="entry name" value="TRANSCRIPTIONAL REGULATORY PROTEIN"/>
    <property type="match status" value="1"/>
</dbReference>
<name>A0A292ZLF0_SPHSA</name>
<dbReference type="Pfam" id="PF16925">
    <property type="entry name" value="TetR_C_13"/>
    <property type="match status" value="1"/>
</dbReference>
<reference evidence="4 5" key="1">
    <citation type="journal article" date="2013" name="Biodegradation">
        <title>Occurrence of 4-tert-butylphenol (4-t-BP) biodegradation in an aquatic sample caused by the presence of Spirodela polyrrhiza and isolation of a 4-t-BP-utilizing bacterium.</title>
        <authorList>
            <person name="Ogata Y."/>
            <person name="Toyama T."/>
            <person name="Yu N."/>
            <person name="Wang X."/>
            <person name="Sei K."/>
            <person name="Ike M."/>
        </authorList>
    </citation>
    <scope>NUCLEOTIDE SEQUENCE [LARGE SCALE GENOMIC DNA]</scope>
    <source>
        <strain evidence="4 5">OMI</strain>
    </source>
</reference>
<sequence length="165" mass="17712">MAELTEAMGITKPSLYACFGNKESLFRKALDLYERDKLCYIKSALDEPTAKGVAERLLRGSLAIQTGTTDPHGCLGVISAVACATQAESIRDEVIARRASSDAALVARLERAREEGDFPDTIEPKALATYLTAVVQGMAVHAGAGMSRELLEQLVETTLAVWPGK</sequence>
<accession>A0A292ZLF0</accession>
<dbReference type="InterPro" id="IPR009057">
    <property type="entry name" value="Homeodomain-like_sf"/>
</dbReference>
<keyword evidence="1" id="KW-0805">Transcription regulation</keyword>
<dbReference type="InterPro" id="IPR011075">
    <property type="entry name" value="TetR_C"/>
</dbReference>
<protein>
    <submittedName>
        <fullName evidence="4">Transcriptional regulator, tetr family</fullName>
    </submittedName>
</protein>
<keyword evidence="2" id="KW-0804">Transcription</keyword>
<evidence type="ECO:0000313" key="4">
    <source>
        <dbReference type="EMBL" id="GAY23701.1"/>
    </source>
</evidence>
<dbReference type="Proteomes" id="UP000221538">
    <property type="component" value="Unassembled WGS sequence"/>
</dbReference>
<evidence type="ECO:0000313" key="5">
    <source>
        <dbReference type="Proteomes" id="UP000221538"/>
    </source>
</evidence>
<dbReference type="AlphaFoldDB" id="A0A292ZLF0"/>
<feature type="domain" description="Tetracyclin repressor-like C-terminal" evidence="3">
    <location>
        <begin position="70"/>
        <end position="152"/>
    </location>
</feature>
<evidence type="ECO:0000256" key="2">
    <source>
        <dbReference type="ARBA" id="ARBA00023163"/>
    </source>
</evidence>
<dbReference type="Gene3D" id="1.10.10.60">
    <property type="entry name" value="Homeodomain-like"/>
    <property type="match status" value="1"/>
</dbReference>
<dbReference type="EMBL" id="BEWI01000032">
    <property type="protein sequence ID" value="GAY23701.1"/>
    <property type="molecule type" value="Genomic_DNA"/>
</dbReference>
<dbReference type="PANTHER" id="PTHR47506:SF1">
    <property type="entry name" value="HTH-TYPE TRANSCRIPTIONAL REGULATOR YJDC"/>
    <property type="match status" value="1"/>
</dbReference>
<proteinExistence type="predicted"/>
<evidence type="ECO:0000259" key="3">
    <source>
        <dbReference type="Pfam" id="PF16925"/>
    </source>
</evidence>
<comment type="caution">
    <text evidence="4">The sequence shown here is derived from an EMBL/GenBank/DDBJ whole genome shotgun (WGS) entry which is preliminary data.</text>
</comment>
<dbReference type="SUPFAM" id="SSF48498">
    <property type="entry name" value="Tetracyclin repressor-like, C-terminal domain"/>
    <property type="match status" value="1"/>
</dbReference>
<gene>
    <name evidence="4" type="ORF">SFOMI_4279</name>
</gene>